<protein>
    <submittedName>
        <fullName evidence="1">Uncharacterized protein</fullName>
    </submittedName>
</protein>
<name>T0L0T6_9BACT</name>
<sequence length="438" mass="52445">MNWFNFFDTKITELRHPFGRGINASLSPNEEELFNKSYESFEKHEILDAYEFFLKTLENFTNQISNKNITIIRDDEKLEFEIFQGSARVTGVVTKESLYAQVVMIKTKEATVALKRYILERNYQLTYANYSSDGEFIKLKLYHDNITASPQKIFFPLREIALNADFDKEYLKSEFKDIRLEDSSHIVKLEDDELKIKYEFLHKWIDELEAKILTLPTNDNAGMQAFLYLHLLFKIDYLLIIKCDVYQKMSKKIRIYFSDENLSTEYKNEELRKYVEKLKNMDFKEFSKKFYSAKYTFNPMEKVSHEEISNFIDESFIKIRWYKNNRYNQIIPTIYRYIPFYILYNYGLNPIVKRLLHTLVKIQNPTFFKALGYSVLYDKDKKIFAKKAIKARINDTIVPHQARYKELKPFGDKLNFSSLNEFSNSYLLQLKHLNFEEI</sequence>
<dbReference type="STRING" id="1172190.M947_06935"/>
<evidence type="ECO:0000313" key="2">
    <source>
        <dbReference type="Proteomes" id="UP000015520"/>
    </source>
</evidence>
<keyword evidence="2" id="KW-1185">Reference proteome</keyword>
<dbReference type="OrthoDB" id="1489794at2"/>
<reference evidence="1 2" key="1">
    <citation type="submission" date="2013-07" db="EMBL/GenBank/DDBJ databases">
        <title>Sulfurimonas hongkongensis AST-10 Genome Sequencing.</title>
        <authorList>
            <person name="Cai L."/>
            <person name="Zhang T."/>
        </authorList>
    </citation>
    <scope>NUCLEOTIDE SEQUENCE [LARGE SCALE GENOMIC DNA]</scope>
    <source>
        <strain evidence="1 2">AST-10</strain>
    </source>
</reference>
<dbReference type="AlphaFoldDB" id="T0L0T6"/>
<comment type="caution">
    <text evidence="1">The sequence shown here is derived from an EMBL/GenBank/DDBJ whole genome shotgun (WGS) entry which is preliminary data.</text>
</comment>
<proteinExistence type="predicted"/>
<dbReference type="EMBL" id="AUPZ01000008">
    <property type="protein sequence ID" value="EQB39388.1"/>
    <property type="molecule type" value="Genomic_DNA"/>
</dbReference>
<evidence type="ECO:0000313" key="1">
    <source>
        <dbReference type="EMBL" id="EQB39388.1"/>
    </source>
</evidence>
<dbReference type="eggNOG" id="ENOG502ZBSQ">
    <property type="taxonomic scope" value="Bacteria"/>
</dbReference>
<gene>
    <name evidence="1" type="ORF">M947_06935</name>
</gene>
<accession>T0L0T6</accession>
<dbReference type="PATRIC" id="fig|1172190.3.peg.1346"/>
<dbReference type="RefSeq" id="WP_021287649.1">
    <property type="nucleotide sequence ID" value="NZ_AUPZ01000008.1"/>
</dbReference>
<organism evidence="1 2">
    <name type="scientific">Sulfurimonas hongkongensis</name>
    <dbReference type="NCBI Taxonomy" id="1172190"/>
    <lineage>
        <taxon>Bacteria</taxon>
        <taxon>Pseudomonadati</taxon>
        <taxon>Campylobacterota</taxon>
        <taxon>Epsilonproteobacteria</taxon>
        <taxon>Campylobacterales</taxon>
        <taxon>Sulfurimonadaceae</taxon>
        <taxon>Sulfurimonas</taxon>
    </lineage>
</organism>
<dbReference type="Proteomes" id="UP000015520">
    <property type="component" value="Unassembled WGS sequence"/>
</dbReference>